<feature type="domain" description="FAS1-like dehydratase" evidence="1">
    <location>
        <begin position="27"/>
        <end position="173"/>
    </location>
</feature>
<protein>
    <recommendedName>
        <fullName evidence="1">FAS1-like dehydratase domain-containing protein</fullName>
    </recommendedName>
</protein>
<keyword evidence="3" id="KW-1185">Reference proteome</keyword>
<evidence type="ECO:0000259" key="1">
    <source>
        <dbReference type="Pfam" id="PF13452"/>
    </source>
</evidence>
<dbReference type="OrthoDB" id="4597011at2"/>
<reference evidence="2 3" key="1">
    <citation type="submission" date="2019-07" db="EMBL/GenBank/DDBJ databases">
        <title>Whole genome shotgun sequence of Aneurinibacillus danicus NBRC 102444.</title>
        <authorList>
            <person name="Hosoyama A."/>
            <person name="Uohara A."/>
            <person name="Ohji S."/>
            <person name="Ichikawa N."/>
        </authorList>
    </citation>
    <scope>NUCLEOTIDE SEQUENCE [LARGE SCALE GENOMIC DNA]</scope>
    <source>
        <strain evidence="2 3">NBRC 102444</strain>
    </source>
</reference>
<dbReference type="RefSeq" id="WP_146810880.1">
    <property type="nucleotide sequence ID" value="NZ_BJXX01000127.1"/>
</dbReference>
<accession>A0A511VAL7</accession>
<evidence type="ECO:0000313" key="2">
    <source>
        <dbReference type="EMBL" id="GEN35341.1"/>
    </source>
</evidence>
<sequence>MLDWKKAWKPMVEAIGVDFSEGQYQWGADAVELSTVRRFLEPLEFDCALHYDQSVAMEFGYTDVIAPYSSLLTWLIPPYWKPGMHVFNTADRNAPAAESPLLQIETDLAPKTPCYFATDIEVDYIKPILVGERLCRVGDVLLSCIPKETKVGRGAFMVWETKVQNEKEELVAIVRIGTYHYFPLD</sequence>
<dbReference type="EMBL" id="BJXX01000127">
    <property type="protein sequence ID" value="GEN35341.1"/>
    <property type="molecule type" value="Genomic_DNA"/>
</dbReference>
<dbReference type="SUPFAM" id="SSF54637">
    <property type="entry name" value="Thioesterase/thiol ester dehydrase-isomerase"/>
    <property type="match status" value="1"/>
</dbReference>
<gene>
    <name evidence="2" type="ORF">ADA01nite_28010</name>
</gene>
<proteinExistence type="predicted"/>
<evidence type="ECO:0000313" key="3">
    <source>
        <dbReference type="Proteomes" id="UP000321157"/>
    </source>
</evidence>
<organism evidence="2 3">
    <name type="scientific">Aneurinibacillus danicus</name>
    <dbReference type="NCBI Taxonomy" id="267746"/>
    <lineage>
        <taxon>Bacteria</taxon>
        <taxon>Bacillati</taxon>
        <taxon>Bacillota</taxon>
        <taxon>Bacilli</taxon>
        <taxon>Bacillales</taxon>
        <taxon>Paenibacillaceae</taxon>
        <taxon>Aneurinibacillus group</taxon>
        <taxon>Aneurinibacillus</taxon>
    </lineage>
</organism>
<dbReference type="AlphaFoldDB" id="A0A511VAL7"/>
<dbReference type="Proteomes" id="UP000321157">
    <property type="component" value="Unassembled WGS sequence"/>
</dbReference>
<comment type="caution">
    <text evidence="2">The sequence shown here is derived from an EMBL/GenBank/DDBJ whole genome shotgun (WGS) entry which is preliminary data.</text>
</comment>
<dbReference type="InterPro" id="IPR039569">
    <property type="entry name" value="FAS1-like_DH_region"/>
</dbReference>
<name>A0A511VAL7_9BACL</name>
<dbReference type="Pfam" id="PF13452">
    <property type="entry name" value="FAS1_DH_region"/>
    <property type="match status" value="1"/>
</dbReference>
<dbReference type="InterPro" id="IPR029069">
    <property type="entry name" value="HotDog_dom_sf"/>
</dbReference>
<dbReference type="Gene3D" id="3.10.129.10">
    <property type="entry name" value="Hotdog Thioesterase"/>
    <property type="match status" value="1"/>
</dbReference>